<dbReference type="PANTHER" id="PTHR43377">
    <property type="entry name" value="BILIVERDIN REDUCTASE A"/>
    <property type="match status" value="1"/>
</dbReference>
<evidence type="ECO:0000259" key="1">
    <source>
        <dbReference type="Pfam" id="PF01408"/>
    </source>
</evidence>
<dbReference type="SUPFAM" id="SSF55347">
    <property type="entry name" value="Glyceraldehyde-3-phosphate dehydrogenase-like, C-terminal domain"/>
    <property type="match status" value="1"/>
</dbReference>
<dbReference type="Gene3D" id="3.30.360.10">
    <property type="entry name" value="Dihydrodipicolinate Reductase, domain 2"/>
    <property type="match status" value="1"/>
</dbReference>
<dbReference type="Proteomes" id="UP000326453">
    <property type="component" value="Chromosome 2"/>
</dbReference>
<dbReference type="Pfam" id="PF22725">
    <property type="entry name" value="GFO_IDH_MocA_C3"/>
    <property type="match status" value="1"/>
</dbReference>
<feature type="domain" description="Gfo/Idh/MocA-like oxidoreductase N-terminal" evidence="1">
    <location>
        <begin position="31"/>
        <end position="148"/>
    </location>
</feature>
<evidence type="ECO:0000313" key="3">
    <source>
        <dbReference type="EMBL" id="QFG35545.1"/>
    </source>
</evidence>
<dbReference type="SUPFAM" id="SSF51735">
    <property type="entry name" value="NAD(P)-binding Rossmann-fold domains"/>
    <property type="match status" value="1"/>
</dbReference>
<dbReference type="EMBL" id="CP044423">
    <property type="protein sequence ID" value="QFG35545.1"/>
    <property type="molecule type" value="Genomic_DNA"/>
</dbReference>
<evidence type="ECO:0000259" key="2">
    <source>
        <dbReference type="Pfam" id="PF22725"/>
    </source>
</evidence>
<dbReference type="Pfam" id="PF01408">
    <property type="entry name" value="GFO_IDH_MocA"/>
    <property type="match status" value="1"/>
</dbReference>
<dbReference type="PANTHER" id="PTHR43377:SF8">
    <property type="entry name" value="BLR3664 PROTEIN"/>
    <property type="match status" value="1"/>
</dbReference>
<dbReference type="InterPro" id="IPR051450">
    <property type="entry name" value="Gfo/Idh/MocA_Oxidoreductases"/>
</dbReference>
<dbReference type="AlphaFoldDB" id="A0AAE6NSU4"/>
<dbReference type="InterPro" id="IPR036291">
    <property type="entry name" value="NAD(P)-bd_dom_sf"/>
</dbReference>
<dbReference type="InterPro" id="IPR055170">
    <property type="entry name" value="GFO_IDH_MocA-like_dom"/>
</dbReference>
<proteinExistence type="predicted"/>
<reference evidence="3 4" key="1">
    <citation type="submission" date="2019-01" db="EMBL/GenBank/DDBJ databases">
        <title>Complete Genome Sequence and Annotation of the Paracoccus pantotrophus type strain DSM 2944.</title>
        <authorList>
            <person name="Bockwoldt J.A."/>
            <person name="Zimmermann M."/>
            <person name="Tiso T."/>
            <person name="Blank L.M."/>
        </authorList>
    </citation>
    <scope>NUCLEOTIDE SEQUENCE [LARGE SCALE GENOMIC DNA]</scope>
    <source>
        <strain evidence="3 4">DSM 2944</strain>
    </source>
</reference>
<dbReference type="InterPro" id="IPR000683">
    <property type="entry name" value="Gfo/Idh/MocA-like_OxRdtase_N"/>
</dbReference>
<dbReference type="GO" id="GO:0000166">
    <property type="term" value="F:nucleotide binding"/>
    <property type="evidence" value="ECO:0007669"/>
    <property type="project" value="InterPro"/>
</dbReference>
<protein>
    <submittedName>
        <fullName evidence="3">Gfo/Idh/MocA family oxidoreductase</fullName>
    </submittedName>
</protein>
<accession>A0AAE6NSU4</accession>
<gene>
    <name evidence="3" type="ORF">ESD82_05070</name>
</gene>
<name>A0AAE6NSU4_PARPN</name>
<feature type="domain" description="GFO/IDH/MocA-like oxidoreductase" evidence="2">
    <location>
        <begin position="157"/>
        <end position="262"/>
    </location>
</feature>
<dbReference type="KEGG" id="ppan:ESD82_05070"/>
<dbReference type="Gene3D" id="3.40.50.720">
    <property type="entry name" value="NAD(P)-binding Rossmann-like Domain"/>
    <property type="match status" value="1"/>
</dbReference>
<organism evidence="3 4">
    <name type="scientific">Paracoccus pantotrophus</name>
    <name type="common">Thiosphaera pantotropha</name>
    <dbReference type="NCBI Taxonomy" id="82367"/>
    <lineage>
        <taxon>Bacteria</taxon>
        <taxon>Pseudomonadati</taxon>
        <taxon>Pseudomonadota</taxon>
        <taxon>Alphaproteobacteria</taxon>
        <taxon>Rhodobacterales</taxon>
        <taxon>Paracoccaceae</taxon>
        <taxon>Paracoccus</taxon>
    </lineage>
</organism>
<sequence length="391" mass="41372">MEYHSILKLTSDFISDLMPGKAGRRVSMDRIGVVVIGAGVIGRTHIDTLTRMSGLRLAALVDPAPSGRALAESLGVACLPDVAALIDSGLAQAAIVATPNETHLPVSAALLRAGIPVLLEKPVAESLDSARQLIAVADETGVPLLVGHHRRHNPIIRAAHGAIRGGLLGDLVMATVTCSLAKPDDYFQAPWRRSKGAGGPLLINLVHEIDLLRHFFGEIAEVQAIASHARRGFPVEDTAAVCLRFAEGGLATLCISDAAVGPWAWDLTAGENMARFPAHRVPAHHYAGSRAGLSLPDLLLWQPPGAPDWTQELQPRPLPVSHGDPYEAQLVHFADLVRHGGTPRVSARDATANLIVLDAIRAAAETGQRVAVDLSALNREPETAFNSGRGS</sequence>
<evidence type="ECO:0000313" key="4">
    <source>
        <dbReference type="Proteomes" id="UP000326453"/>
    </source>
</evidence>